<feature type="region of interest" description="Disordered" evidence="4">
    <location>
        <begin position="485"/>
        <end position="507"/>
    </location>
</feature>
<feature type="compositionally biased region" description="Polar residues" evidence="4">
    <location>
        <begin position="493"/>
        <end position="507"/>
    </location>
</feature>
<sequence>MFTCTFQSAPKHPPPPTLPSLNQARQGSIIHFQGPYYILMAEPGKWNSQSRSSRPGSAAGSANVLSPKSQSPSLSKRSPVIRPQNISTSAISSTTTTPLPTPRKESSSLTPSPSVSKRSSFAENLNHRPHPASPRIQRTQSFSGAALTELLMHPTNKNHGSDPRFKGRDWRTIEIHEIVDPEEARFVELETSIEDTTKLLIRSGPPNVVLVRESHKTKTALSTFDFSDLNAYLLLVLGLSQPDEAAAELAERARRGDVIPLKDVQHHLGPREEPVFLPHTANLSAAMEVLGTGHHRVVITKEGSTEAISVLSQLRLVRFFWDNHESFAATETLYSVTLKDLDLGAKDVLAINGDKPVADALKLMHSEGVTSLPVLDSHRNVVGNISHVDVRLLTDTSALPLLHSSCIHFIGVILSERGMYDGKDSYPVFHVTPFSTLAHTVAKLCATRSHRMWIVDAPSPNTSVPPSPGPKHAVPPFGVHTNTKSDDGIHVPQHNTPATTPVRSNSINESMTPVPPYTSAVPGVSIGAGQLPGAAMSGRLSGVVSLTDILNLFARASGLKPGDPEETRRRRRQSSSSSIRPSMDSVRPSMEELSKSVELGRANSVSRSRERIAR</sequence>
<dbReference type="SUPFAM" id="SSF54631">
    <property type="entry name" value="CBS-domain pair"/>
    <property type="match status" value="2"/>
</dbReference>
<evidence type="ECO:0000313" key="7">
    <source>
        <dbReference type="Proteomes" id="UP000070133"/>
    </source>
</evidence>
<dbReference type="OrthoDB" id="449052at2759"/>
<accession>A0A139GUS6</accession>
<dbReference type="InterPro" id="IPR000644">
    <property type="entry name" value="CBS_dom"/>
</dbReference>
<dbReference type="PROSITE" id="PS51371">
    <property type="entry name" value="CBS"/>
    <property type="match status" value="1"/>
</dbReference>
<feature type="region of interest" description="Disordered" evidence="4">
    <location>
        <begin position="1"/>
        <end position="22"/>
    </location>
</feature>
<keyword evidence="2 3" id="KW-0129">CBS domain</keyword>
<dbReference type="Gene3D" id="3.10.580.10">
    <property type="entry name" value="CBS-domain"/>
    <property type="match status" value="2"/>
</dbReference>
<protein>
    <recommendedName>
        <fullName evidence="5">CBS domain-containing protein</fullName>
    </recommendedName>
</protein>
<feature type="compositionally biased region" description="Low complexity" evidence="4">
    <location>
        <begin position="574"/>
        <end position="587"/>
    </location>
</feature>
<dbReference type="SMART" id="SM00116">
    <property type="entry name" value="CBS"/>
    <property type="match status" value="2"/>
</dbReference>
<dbReference type="AlphaFoldDB" id="A0A139GUS6"/>
<feature type="region of interest" description="Disordered" evidence="4">
    <location>
        <begin position="46"/>
        <end position="139"/>
    </location>
</feature>
<name>A0A139GUS6_9PEZI</name>
<reference evidence="6 7" key="1">
    <citation type="submission" date="2015-07" db="EMBL/GenBank/DDBJ databases">
        <title>Comparative genomics of the Sigatoka disease complex on banana suggests a link between parallel evolutionary changes in Pseudocercospora fijiensis and Pseudocercospora eumusae and increased virulence on the banana host.</title>
        <authorList>
            <person name="Chang T.-C."/>
            <person name="Salvucci A."/>
            <person name="Crous P.W."/>
            <person name="Stergiopoulos I."/>
        </authorList>
    </citation>
    <scope>NUCLEOTIDE SEQUENCE [LARGE SCALE GENOMIC DNA]</scope>
    <source>
        <strain evidence="6 7">CBS 114824</strain>
    </source>
</reference>
<evidence type="ECO:0000256" key="1">
    <source>
        <dbReference type="ARBA" id="ARBA00022737"/>
    </source>
</evidence>
<dbReference type="CDD" id="cd02205">
    <property type="entry name" value="CBS_pair_SF"/>
    <property type="match status" value="1"/>
</dbReference>
<comment type="caution">
    <text evidence="6">The sequence shown here is derived from an EMBL/GenBank/DDBJ whole genome shotgun (WGS) entry which is preliminary data.</text>
</comment>
<feature type="compositionally biased region" description="Low complexity" evidence="4">
    <location>
        <begin position="107"/>
        <end position="119"/>
    </location>
</feature>
<dbReference type="EMBL" id="LFZN01000365">
    <property type="protein sequence ID" value="KXS93898.1"/>
    <property type="molecule type" value="Genomic_DNA"/>
</dbReference>
<dbReference type="GO" id="GO:0042149">
    <property type="term" value="P:cellular response to glucose starvation"/>
    <property type="evidence" value="ECO:0007669"/>
    <property type="project" value="TreeGrafter"/>
</dbReference>
<dbReference type="PANTHER" id="PTHR13780">
    <property type="entry name" value="AMP-ACTIVATED PROTEIN KINASE, GAMMA REGULATORY SUBUNIT"/>
    <property type="match status" value="1"/>
</dbReference>
<proteinExistence type="predicted"/>
<keyword evidence="7" id="KW-1185">Reference proteome</keyword>
<dbReference type="GO" id="GO:0004865">
    <property type="term" value="F:protein serine/threonine phosphatase inhibitor activity"/>
    <property type="evidence" value="ECO:0007669"/>
    <property type="project" value="TreeGrafter"/>
</dbReference>
<dbReference type="PANTHER" id="PTHR13780:SF36">
    <property type="entry name" value="CBS DOMAIN-CONTAINING PROTEIN"/>
    <property type="match status" value="1"/>
</dbReference>
<dbReference type="InterPro" id="IPR050511">
    <property type="entry name" value="AMPK_gamma/SDS23_families"/>
</dbReference>
<feature type="domain" description="CBS" evidence="5">
    <location>
        <begin position="344"/>
        <end position="401"/>
    </location>
</feature>
<feature type="compositionally biased region" description="Low complexity" evidence="4">
    <location>
        <begin position="48"/>
        <end position="78"/>
    </location>
</feature>
<dbReference type="Proteomes" id="UP000070133">
    <property type="component" value="Unassembled WGS sequence"/>
</dbReference>
<evidence type="ECO:0000256" key="3">
    <source>
        <dbReference type="PROSITE-ProRule" id="PRU00703"/>
    </source>
</evidence>
<dbReference type="STRING" id="321146.A0A139GUS6"/>
<feature type="compositionally biased region" description="Low complexity" evidence="4">
    <location>
        <begin position="87"/>
        <end position="98"/>
    </location>
</feature>
<gene>
    <name evidence="6" type="ORF">AC578_2250</name>
</gene>
<evidence type="ECO:0000256" key="4">
    <source>
        <dbReference type="SAM" id="MobiDB-lite"/>
    </source>
</evidence>
<evidence type="ECO:0000259" key="5">
    <source>
        <dbReference type="PROSITE" id="PS51371"/>
    </source>
</evidence>
<evidence type="ECO:0000313" key="6">
    <source>
        <dbReference type="EMBL" id="KXS93898.1"/>
    </source>
</evidence>
<organism evidence="6 7">
    <name type="scientific">Pseudocercospora eumusae</name>
    <dbReference type="NCBI Taxonomy" id="321146"/>
    <lineage>
        <taxon>Eukaryota</taxon>
        <taxon>Fungi</taxon>
        <taxon>Dikarya</taxon>
        <taxon>Ascomycota</taxon>
        <taxon>Pezizomycotina</taxon>
        <taxon>Dothideomycetes</taxon>
        <taxon>Dothideomycetidae</taxon>
        <taxon>Mycosphaerellales</taxon>
        <taxon>Mycosphaerellaceae</taxon>
        <taxon>Pseudocercospora</taxon>
    </lineage>
</organism>
<dbReference type="Pfam" id="PF00571">
    <property type="entry name" value="CBS"/>
    <property type="match status" value="1"/>
</dbReference>
<dbReference type="InterPro" id="IPR046342">
    <property type="entry name" value="CBS_dom_sf"/>
</dbReference>
<evidence type="ECO:0000256" key="2">
    <source>
        <dbReference type="ARBA" id="ARBA00023122"/>
    </source>
</evidence>
<feature type="region of interest" description="Disordered" evidence="4">
    <location>
        <begin position="557"/>
        <end position="614"/>
    </location>
</feature>
<keyword evidence="1" id="KW-0677">Repeat</keyword>